<dbReference type="SUPFAM" id="SSF75569">
    <property type="entry name" value="Archaeal IMP cyclohydrolase PurO"/>
    <property type="match status" value="1"/>
</dbReference>
<dbReference type="Gene3D" id="3.60.20.20">
    <property type="entry name" value="Inosine monophosphate cyclohydrolase-like"/>
    <property type="match status" value="1"/>
</dbReference>
<evidence type="ECO:0000313" key="6">
    <source>
        <dbReference type="EMBL" id="PIE32321.1"/>
    </source>
</evidence>
<proteinExistence type="inferred from homology"/>
<evidence type="ECO:0000256" key="3">
    <source>
        <dbReference type="NCBIfam" id="TIGR01922"/>
    </source>
</evidence>
<keyword evidence="4" id="KW-0812">Transmembrane</keyword>
<sequence>MHHAVLPQNTIKAFVVFCVFCVFRGFKIMKEEIFMYVGRIVAVGKSQDNKITAMYRVSSRSFPNRQSKKIGEAIAIVPKEGFEQDIYKNPYISYNCLRLTGHYAIVANGTHTDPIAEKLTGGMSVRDAMITVLHGMDYEHDSYNTPRITAVIDSAGQTGTLGIIRLDGIFVKTFELEAGEAYYVATYEHNYPSETFKDNNFHVDDADEACDYILGKGAFADLERPISAACVIQEQDGFSIAFKDIESQ</sequence>
<dbReference type="HAMAP" id="MF_00705">
    <property type="entry name" value="IMP_cyclohydrol"/>
    <property type="match status" value="1"/>
</dbReference>
<dbReference type="PIRSF" id="PIRSF004866">
    <property type="entry name" value="IMP_cclhdr_arch"/>
    <property type="match status" value="1"/>
</dbReference>
<keyword evidence="4" id="KW-1133">Transmembrane helix</keyword>
<dbReference type="GO" id="GO:0003937">
    <property type="term" value="F:IMP cyclohydrolase activity"/>
    <property type="evidence" value="ECO:0007669"/>
    <property type="project" value="UniProtKB-EC"/>
</dbReference>
<dbReference type="GO" id="GO:0006188">
    <property type="term" value="P:IMP biosynthetic process"/>
    <property type="evidence" value="ECO:0007669"/>
    <property type="project" value="InterPro"/>
</dbReference>
<dbReference type="NCBIfam" id="NF003167">
    <property type="entry name" value="PRK04151.1"/>
    <property type="match status" value="1"/>
</dbReference>
<keyword evidence="4" id="KW-0472">Membrane</keyword>
<dbReference type="AlphaFoldDB" id="A0A2G6K9H7"/>
<evidence type="ECO:0000256" key="2">
    <source>
        <dbReference type="ARBA" id="ARBA00022801"/>
    </source>
</evidence>
<dbReference type="Proteomes" id="UP000230821">
    <property type="component" value="Unassembled WGS sequence"/>
</dbReference>
<dbReference type="EMBL" id="PDSK01000115">
    <property type="protein sequence ID" value="PIE32321.1"/>
    <property type="molecule type" value="Genomic_DNA"/>
</dbReference>
<dbReference type="NCBIfam" id="TIGR01922">
    <property type="entry name" value="purO_arch"/>
    <property type="match status" value="1"/>
</dbReference>
<organism evidence="6 7">
    <name type="scientific">candidate division KSB3 bacterium</name>
    <dbReference type="NCBI Taxonomy" id="2044937"/>
    <lineage>
        <taxon>Bacteria</taxon>
        <taxon>candidate division KSB3</taxon>
    </lineage>
</organism>
<keyword evidence="2 6" id="KW-0378">Hydrolase</keyword>
<name>A0A2G6K9H7_9BACT</name>
<evidence type="ECO:0000256" key="4">
    <source>
        <dbReference type="SAM" id="Phobius"/>
    </source>
</evidence>
<keyword evidence="1" id="KW-0658">Purine biosynthesis</keyword>
<dbReference type="InterPro" id="IPR010191">
    <property type="entry name" value="IMP_cyclohydrolase"/>
</dbReference>
<evidence type="ECO:0000259" key="5">
    <source>
        <dbReference type="Pfam" id="PF07826"/>
    </source>
</evidence>
<dbReference type="InterPro" id="IPR020600">
    <property type="entry name" value="IMP_cyclohydrolase-like"/>
</dbReference>
<gene>
    <name evidence="6" type="ORF">CSA56_15725</name>
</gene>
<dbReference type="Pfam" id="PF07826">
    <property type="entry name" value="IMP_cyclohyd"/>
    <property type="match status" value="1"/>
</dbReference>
<feature type="domain" description="Inosine monophosphate cyclohydrolase-like" evidence="5">
    <location>
        <begin position="36"/>
        <end position="236"/>
    </location>
</feature>
<accession>A0A2G6K9H7</accession>
<evidence type="ECO:0000313" key="7">
    <source>
        <dbReference type="Proteomes" id="UP000230821"/>
    </source>
</evidence>
<comment type="caution">
    <text evidence="6">The sequence shown here is derived from an EMBL/GenBank/DDBJ whole genome shotgun (WGS) entry which is preliminary data.</text>
</comment>
<reference evidence="6 7" key="1">
    <citation type="submission" date="2017-10" db="EMBL/GenBank/DDBJ databases">
        <title>Novel microbial diversity and functional potential in the marine mammal oral microbiome.</title>
        <authorList>
            <person name="Dudek N.K."/>
            <person name="Sun C.L."/>
            <person name="Burstein D."/>
            <person name="Kantor R.S."/>
            <person name="Aliaga Goltsman D.S."/>
            <person name="Bik E.M."/>
            <person name="Thomas B.C."/>
            <person name="Banfield J.F."/>
            <person name="Relman D.A."/>
        </authorList>
    </citation>
    <scope>NUCLEOTIDE SEQUENCE [LARGE SCALE GENOMIC DNA]</scope>
    <source>
        <strain evidence="6">DOLJORAL78_47_16</strain>
    </source>
</reference>
<feature type="transmembrane region" description="Helical" evidence="4">
    <location>
        <begin position="6"/>
        <end position="26"/>
    </location>
</feature>
<evidence type="ECO:0000256" key="1">
    <source>
        <dbReference type="ARBA" id="ARBA00022755"/>
    </source>
</evidence>
<dbReference type="EC" id="3.5.4.10" evidence="3"/>
<protein>
    <recommendedName>
        <fullName evidence="3">IMP cyclohydrolase</fullName>
        <ecNumber evidence="3">3.5.4.10</ecNumber>
    </recommendedName>
</protein>
<dbReference type="InterPro" id="IPR036795">
    <property type="entry name" value="IMP_cyclohydrolase-like_sf"/>
</dbReference>